<dbReference type="InterPro" id="IPR000172">
    <property type="entry name" value="GMC_OxRdtase_N"/>
</dbReference>
<dbReference type="EMBL" id="JAUSVK010000001">
    <property type="protein sequence ID" value="MDQ0391307.1"/>
    <property type="molecule type" value="Genomic_DNA"/>
</dbReference>
<dbReference type="SUPFAM" id="SSF54373">
    <property type="entry name" value="FAD-linked reductases, C-terminal domain"/>
    <property type="match status" value="1"/>
</dbReference>
<dbReference type="Proteomes" id="UP001237448">
    <property type="component" value="Unassembled WGS sequence"/>
</dbReference>
<comment type="similarity">
    <text evidence="2">Belongs to the GMC oxidoreductase family.</text>
</comment>
<dbReference type="EC" id="1.1.99.1" evidence="6"/>
<proteinExistence type="inferred from homology"/>
<evidence type="ECO:0000313" key="6">
    <source>
        <dbReference type="EMBL" id="MDQ0391307.1"/>
    </source>
</evidence>
<organism evidence="6 7">
    <name type="scientific">Labrys monachus</name>
    <dbReference type="NCBI Taxonomy" id="217067"/>
    <lineage>
        <taxon>Bacteria</taxon>
        <taxon>Pseudomonadati</taxon>
        <taxon>Pseudomonadota</taxon>
        <taxon>Alphaproteobacteria</taxon>
        <taxon>Hyphomicrobiales</taxon>
        <taxon>Xanthobacteraceae</taxon>
        <taxon>Labrys</taxon>
    </lineage>
</organism>
<comment type="cofactor">
    <cofactor evidence="1">
        <name>FAD</name>
        <dbReference type="ChEBI" id="CHEBI:57692"/>
    </cofactor>
</comment>
<feature type="domain" description="Glucose-methanol-choline oxidoreductase N-terminal" evidence="5">
    <location>
        <begin position="267"/>
        <end position="281"/>
    </location>
</feature>
<evidence type="ECO:0000256" key="2">
    <source>
        <dbReference type="ARBA" id="ARBA00010790"/>
    </source>
</evidence>
<keyword evidence="6" id="KW-0560">Oxidoreductase</keyword>
<protein>
    <submittedName>
        <fullName evidence="6">Choline dehydrogenase</fullName>
        <ecNumber evidence="6">1.1.99.1</ecNumber>
    </submittedName>
</protein>
<dbReference type="PIRSF" id="PIRSF000137">
    <property type="entry name" value="Alcohol_oxidase"/>
    <property type="match status" value="1"/>
</dbReference>
<dbReference type="InterPro" id="IPR012132">
    <property type="entry name" value="GMC_OxRdtase"/>
</dbReference>
<evidence type="ECO:0000256" key="4">
    <source>
        <dbReference type="ARBA" id="ARBA00022827"/>
    </source>
</evidence>
<dbReference type="InterPro" id="IPR007867">
    <property type="entry name" value="GMC_OxRtase_C"/>
</dbReference>
<evidence type="ECO:0000313" key="7">
    <source>
        <dbReference type="Proteomes" id="UP001237448"/>
    </source>
</evidence>
<name>A0ABU0FAF0_9HYPH</name>
<dbReference type="PANTHER" id="PTHR11552:SF147">
    <property type="entry name" value="CHOLINE DEHYDROGENASE, MITOCHONDRIAL"/>
    <property type="match status" value="1"/>
</dbReference>
<dbReference type="Pfam" id="PF00732">
    <property type="entry name" value="GMC_oxred_N"/>
    <property type="match status" value="1"/>
</dbReference>
<evidence type="ECO:0000259" key="5">
    <source>
        <dbReference type="PROSITE" id="PS00624"/>
    </source>
</evidence>
<comment type="caution">
    <text evidence="6">The sequence shown here is derived from an EMBL/GenBank/DDBJ whole genome shotgun (WGS) entry which is preliminary data.</text>
</comment>
<dbReference type="Pfam" id="PF05199">
    <property type="entry name" value="GMC_oxred_C"/>
    <property type="match status" value="1"/>
</dbReference>
<sequence>MSRGPSAETVDEFDYVVIGTGAAGSIVAARLAEDPGVTVCALEAGPPDHHPYIHLPAGFIKIMFNPAYTWQFKTEPSDTVNGRSVAMPIGRTVGGSSSINGMVINRGQAADFDSWAQRGNHGWGYADVLPYFKRFERRLAGGNDAYRGREGAIPVSDLDWIHPICEAFIDGAVGMGIPRNPDYNGAEQVGVGYFQRAIHKGLRRSAARMYLLPARKRTGRIDLRTNARASAILFEGRRAVGVRYVDDRNRSVSHVVKARREVIVSGGTLNTPRLLQISGVGPGALLRDLGVPVLHDLPGVGENFRDHCSVRVVARAKNSKTMNELTRGPALLGQVARWALGRPSVLALSPSLVHCFWKSEPEMSGADLQVVFTPASYKAGFVSLLDDFPGMSCGVWQHRPESTGYVRATSADPFVDPVIQPNYLKHPVDQRAMVNGIRLARRLLETPELARYVDRETLPGKDVESYDDILAWARQFGASVWHLIGTARMGPESDPTSVVDEQLRIRGLQGIRVVDASIMPSMPSANTYASTMMIAEKASDMIRGRSQIPHAAE</sequence>
<accession>A0ABU0FAF0</accession>
<dbReference type="PROSITE" id="PS00624">
    <property type="entry name" value="GMC_OXRED_2"/>
    <property type="match status" value="1"/>
</dbReference>
<keyword evidence="7" id="KW-1185">Reference proteome</keyword>
<gene>
    <name evidence="6" type="ORF">J3R73_001099</name>
</gene>
<keyword evidence="4" id="KW-0274">FAD</keyword>
<dbReference type="SUPFAM" id="SSF51905">
    <property type="entry name" value="FAD/NAD(P)-binding domain"/>
    <property type="match status" value="1"/>
</dbReference>
<dbReference type="Gene3D" id="3.50.50.60">
    <property type="entry name" value="FAD/NAD(P)-binding domain"/>
    <property type="match status" value="1"/>
</dbReference>
<dbReference type="GO" id="GO:0008812">
    <property type="term" value="F:choline dehydrogenase activity"/>
    <property type="evidence" value="ECO:0007669"/>
    <property type="project" value="UniProtKB-EC"/>
</dbReference>
<evidence type="ECO:0000256" key="3">
    <source>
        <dbReference type="ARBA" id="ARBA00022630"/>
    </source>
</evidence>
<keyword evidence="3" id="KW-0285">Flavoprotein</keyword>
<evidence type="ECO:0000256" key="1">
    <source>
        <dbReference type="ARBA" id="ARBA00001974"/>
    </source>
</evidence>
<dbReference type="InterPro" id="IPR036188">
    <property type="entry name" value="FAD/NAD-bd_sf"/>
</dbReference>
<dbReference type="PANTHER" id="PTHR11552">
    <property type="entry name" value="GLUCOSE-METHANOL-CHOLINE GMC OXIDOREDUCTASE"/>
    <property type="match status" value="1"/>
</dbReference>
<dbReference type="Gene3D" id="3.30.560.10">
    <property type="entry name" value="Glucose Oxidase, domain 3"/>
    <property type="match status" value="1"/>
</dbReference>
<reference evidence="6 7" key="1">
    <citation type="submission" date="2023-07" db="EMBL/GenBank/DDBJ databases">
        <title>Genomic Encyclopedia of Type Strains, Phase IV (KMG-IV): sequencing the most valuable type-strain genomes for metagenomic binning, comparative biology and taxonomic classification.</title>
        <authorList>
            <person name="Goeker M."/>
        </authorList>
    </citation>
    <scope>NUCLEOTIDE SEQUENCE [LARGE SCALE GENOMIC DNA]</scope>
    <source>
        <strain evidence="6 7">DSM 5896</strain>
    </source>
</reference>
<dbReference type="RefSeq" id="WP_307423405.1">
    <property type="nucleotide sequence ID" value="NZ_JAUSVK010000001.1"/>
</dbReference>